<feature type="binding site" evidence="13">
    <location>
        <position position="349"/>
    </location>
    <ligand>
        <name>Na(+)</name>
        <dbReference type="ChEBI" id="CHEBI:29101"/>
        <label>1</label>
    </ligand>
</feature>
<name>A0A7S5DIS7_HALDH</name>
<feature type="transmembrane region" description="Helical" evidence="17">
    <location>
        <begin position="506"/>
        <end position="527"/>
    </location>
</feature>
<keyword evidence="12" id="KW-0325">Glycoprotein</keyword>
<dbReference type="PROSITE" id="PS00610">
    <property type="entry name" value="NA_NEUROTRAN_SYMP_1"/>
    <property type="match status" value="1"/>
</dbReference>
<proteinExistence type="evidence at transcript level"/>
<evidence type="ECO:0000256" key="16">
    <source>
        <dbReference type="SAM" id="MobiDB-lite"/>
    </source>
</evidence>
<keyword evidence="6" id="KW-0532">Neurotransmitter transport</keyword>
<feature type="transmembrane region" description="Helical" evidence="17">
    <location>
        <begin position="94"/>
        <end position="115"/>
    </location>
</feature>
<keyword evidence="3" id="KW-1003">Cell membrane</keyword>
<evidence type="ECO:0000256" key="13">
    <source>
        <dbReference type="PIRSR" id="PIRSR600175-1"/>
    </source>
</evidence>
<feature type="binding site" evidence="13">
    <location>
        <position position="381"/>
    </location>
    <ligand>
        <name>Na(+)</name>
        <dbReference type="ChEBI" id="CHEBI:29101"/>
        <label>1</label>
    </ligand>
</feature>
<feature type="transmembrane region" description="Helical" evidence="17">
    <location>
        <begin position="64"/>
        <end position="82"/>
    </location>
</feature>
<dbReference type="PROSITE" id="PS50267">
    <property type="entry name" value="NA_NEUROTRAN_SYMP_3"/>
    <property type="match status" value="1"/>
</dbReference>
<keyword evidence="10 17" id="KW-0472">Membrane</keyword>
<keyword evidence="8 17" id="KW-1133">Transmembrane helix</keyword>
<keyword evidence="4 15" id="KW-0812">Transmembrane</keyword>
<evidence type="ECO:0000256" key="6">
    <source>
        <dbReference type="ARBA" id="ARBA00022775"/>
    </source>
</evidence>
<feature type="transmembrane region" description="Helical" evidence="17">
    <location>
        <begin position="475"/>
        <end position="500"/>
    </location>
</feature>
<feature type="transmembrane region" description="Helical" evidence="17">
    <location>
        <begin position="338"/>
        <end position="363"/>
    </location>
</feature>
<evidence type="ECO:0000256" key="8">
    <source>
        <dbReference type="ARBA" id="ARBA00022989"/>
    </source>
</evidence>
<dbReference type="InterPro" id="IPR000175">
    <property type="entry name" value="Na/ntran_symport"/>
</dbReference>
<dbReference type="GO" id="GO:0015874">
    <property type="term" value="P:norepinephrine transport"/>
    <property type="evidence" value="ECO:0007669"/>
    <property type="project" value="TreeGrafter"/>
</dbReference>
<dbReference type="AlphaFoldDB" id="A0A7S5DIS7"/>
<feature type="transmembrane region" description="Helical" evidence="17">
    <location>
        <begin position="375"/>
        <end position="399"/>
    </location>
</feature>
<dbReference type="SUPFAM" id="SSF161070">
    <property type="entry name" value="SNF-like"/>
    <property type="match status" value="1"/>
</dbReference>
<evidence type="ECO:0000256" key="12">
    <source>
        <dbReference type="ARBA" id="ARBA00023180"/>
    </source>
</evidence>
<dbReference type="GO" id="GO:0030424">
    <property type="term" value="C:axon"/>
    <property type="evidence" value="ECO:0007669"/>
    <property type="project" value="TreeGrafter"/>
</dbReference>
<reference evidence="18" key="1">
    <citation type="submission" date="2018-03" db="EMBL/GenBank/DDBJ databases">
        <authorList>
            <person name="Jia Y."/>
        </authorList>
    </citation>
    <scope>NUCLEOTIDE SEQUENCE</scope>
    <source>
        <tissue evidence="18">Gill</tissue>
    </source>
</reference>
<feature type="transmembrane region" description="Helical" evidence="17">
    <location>
        <begin position="419"/>
        <end position="444"/>
    </location>
</feature>
<feature type="binding site" evidence="13">
    <location>
        <position position="72"/>
    </location>
    <ligand>
        <name>Na(+)</name>
        <dbReference type="ChEBI" id="CHEBI:29101"/>
        <label>1</label>
    </ligand>
</feature>
<sequence>MGSLGEDMADKPDDSTDIPLQGKTLENCTATENTYMMQPQGVSVKGDVSVDEEERETWAKKIDFLLSVVGFAVDLANVWRFPYLCYKNGGGAFLIPYLLMLILGGIPLFYMELALGQFNRTGAITCWGRICPLFKGIGWAVVLIAFYTDFFYNVVIAWCLHFFIASFTWELPWVHCNNKWNTPLCDDGSERRNLNLSTNITDPLWANSSEFTEYSILTDTTTTYSINITGNSSDLRRRSPAHEYFERGFLELHESGGLFAVGELKWQLVLCLLGVYVICYFSLWKGIHTSGKVVWFTALFPYAVLFILMVRGATLPGAAEGIKYYLNPNFTRLASPEVWVDAATQVFFSLGPGFGVLLAFASYNPITNNVYRDALITSTINCLTSFFSGFVIFMILGYMSVRSNQPIDKVATDGPGLVFVVYPEAIATLPWSSFWAVIFFLMLLTLGLDSSFGGSEAILTAVGDEFPILKKHRELFVGGLFTLYFFVGLASCAKGGAYVVTLFDKFAAGYSILFAVFFETLAVSWAYGVDRFSEDICVMVGHRPGPYWWIVWKYIAPVFLLFIMIFGLIGHKPLTYDTYVYPWPASLIGWGIALSSILCIPGFAIYRIIRREGTLTERLQYLLTPQNNRDKRRAEALNMISINGGNVGEPV</sequence>
<feature type="disulfide bond" evidence="14">
    <location>
        <begin position="176"/>
        <end position="185"/>
    </location>
</feature>
<evidence type="ECO:0000256" key="2">
    <source>
        <dbReference type="ARBA" id="ARBA00022448"/>
    </source>
</evidence>
<evidence type="ECO:0000256" key="5">
    <source>
        <dbReference type="ARBA" id="ARBA00022723"/>
    </source>
</evidence>
<dbReference type="GO" id="GO:0051583">
    <property type="term" value="P:dopamine uptake involved in synaptic transmission"/>
    <property type="evidence" value="ECO:0007669"/>
    <property type="project" value="TreeGrafter"/>
</dbReference>
<keyword evidence="9 13" id="KW-0915">Sodium</keyword>
<feature type="transmembrane region" description="Helical" evidence="17">
    <location>
        <begin position="295"/>
        <end position="318"/>
    </location>
</feature>
<dbReference type="GO" id="GO:0005330">
    <property type="term" value="F:dopamine:sodium symporter activity"/>
    <property type="evidence" value="ECO:0007669"/>
    <property type="project" value="TreeGrafter"/>
</dbReference>
<evidence type="ECO:0000256" key="15">
    <source>
        <dbReference type="RuleBase" id="RU003732"/>
    </source>
</evidence>
<keyword evidence="11 14" id="KW-1015">Disulfide bond</keyword>
<evidence type="ECO:0000256" key="3">
    <source>
        <dbReference type="ARBA" id="ARBA00022475"/>
    </source>
</evidence>
<feature type="binding site" evidence="13">
    <location>
        <position position="450"/>
    </location>
    <ligand>
        <name>Na(+)</name>
        <dbReference type="ChEBI" id="CHEBI:29101"/>
        <label>1</label>
    </ligand>
</feature>
<keyword evidence="5 13" id="KW-0479">Metal-binding</keyword>
<feature type="binding site" evidence="13">
    <location>
        <position position="449"/>
    </location>
    <ligand>
        <name>Na(+)</name>
        <dbReference type="ChEBI" id="CHEBI:29101"/>
        <label>1</label>
    </ligand>
</feature>
<keyword evidence="7 15" id="KW-0769">Symport</keyword>
<dbReference type="EMBL" id="MH105804">
    <property type="protein sequence ID" value="QCF59162.1"/>
    <property type="molecule type" value="mRNA"/>
</dbReference>
<evidence type="ECO:0000256" key="7">
    <source>
        <dbReference type="ARBA" id="ARBA00022847"/>
    </source>
</evidence>
<feature type="binding site" evidence="13">
    <location>
        <position position="77"/>
    </location>
    <ligand>
        <name>Na(+)</name>
        <dbReference type="ChEBI" id="CHEBI:29101"/>
        <label>1</label>
    </ligand>
</feature>
<protein>
    <recommendedName>
        <fullName evidence="15">Transporter</fullName>
    </recommendedName>
</protein>
<feature type="binding site" evidence="13">
    <location>
        <position position="73"/>
    </location>
    <ligand>
        <name>Na(+)</name>
        <dbReference type="ChEBI" id="CHEBI:29101"/>
        <label>1</label>
    </ligand>
</feature>
<evidence type="ECO:0000256" key="14">
    <source>
        <dbReference type="PIRSR" id="PIRSR600175-2"/>
    </source>
</evidence>
<dbReference type="PRINTS" id="PR00176">
    <property type="entry name" value="NANEUSMPORT"/>
</dbReference>
<dbReference type="InterPro" id="IPR037272">
    <property type="entry name" value="SNS_sf"/>
</dbReference>
<evidence type="ECO:0000256" key="1">
    <source>
        <dbReference type="ARBA" id="ARBA00004651"/>
    </source>
</evidence>
<feature type="transmembrane region" description="Helical" evidence="17">
    <location>
        <begin position="264"/>
        <end position="283"/>
    </location>
</feature>
<dbReference type="GO" id="GO:0006865">
    <property type="term" value="P:amino acid transport"/>
    <property type="evidence" value="ECO:0007669"/>
    <property type="project" value="TreeGrafter"/>
</dbReference>
<dbReference type="GO" id="GO:0042734">
    <property type="term" value="C:presynaptic membrane"/>
    <property type="evidence" value="ECO:0007669"/>
    <property type="project" value="TreeGrafter"/>
</dbReference>
<feature type="transmembrane region" description="Helical" evidence="17">
    <location>
        <begin position="136"/>
        <end position="164"/>
    </location>
</feature>
<evidence type="ECO:0000256" key="4">
    <source>
        <dbReference type="ARBA" id="ARBA00022692"/>
    </source>
</evidence>
<dbReference type="PANTHER" id="PTHR11616">
    <property type="entry name" value="SODIUM/CHLORIDE DEPENDENT TRANSPORTER"/>
    <property type="match status" value="1"/>
</dbReference>
<dbReference type="GO" id="GO:0032809">
    <property type="term" value="C:neuronal cell body membrane"/>
    <property type="evidence" value="ECO:0007669"/>
    <property type="project" value="TreeGrafter"/>
</dbReference>
<dbReference type="GO" id="GO:0046872">
    <property type="term" value="F:metal ion binding"/>
    <property type="evidence" value="ECO:0007669"/>
    <property type="project" value="UniProtKB-KW"/>
</dbReference>
<evidence type="ECO:0000256" key="9">
    <source>
        <dbReference type="ARBA" id="ARBA00023053"/>
    </source>
</evidence>
<comment type="subcellular location">
    <subcellularLocation>
        <location evidence="1">Cell membrane</location>
        <topology evidence="1">Multi-pass membrane protein</topology>
    </subcellularLocation>
</comment>
<keyword evidence="2 15" id="KW-0813">Transport</keyword>
<feature type="binding site" evidence="13">
    <location>
        <position position="446"/>
    </location>
    <ligand>
        <name>Na(+)</name>
        <dbReference type="ChEBI" id="CHEBI:29101"/>
        <label>1</label>
    </ligand>
</feature>
<accession>A0A7S5DIS7</accession>
<feature type="binding site" evidence="13">
    <location>
        <position position="70"/>
    </location>
    <ligand>
        <name>Na(+)</name>
        <dbReference type="ChEBI" id="CHEBI:29101"/>
        <label>1</label>
    </ligand>
</feature>
<comment type="similarity">
    <text evidence="15">Belongs to the sodium:neurotransmitter symporter (SNF) (TC 2.A.22) family.</text>
</comment>
<dbReference type="PANTHER" id="PTHR11616:SF320">
    <property type="entry name" value="SODIUM-DEPENDENT NORADRENALINE TRANSPORTER"/>
    <property type="match status" value="1"/>
</dbReference>
<evidence type="ECO:0000256" key="11">
    <source>
        <dbReference type="ARBA" id="ARBA00023157"/>
    </source>
</evidence>
<evidence type="ECO:0000256" key="17">
    <source>
        <dbReference type="SAM" id="Phobius"/>
    </source>
</evidence>
<evidence type="ECO:0000256" key="10">
    <source>
        <dbReference type="ARBA" id="ARBA00023136"/>
    </source>
</evidence>
<organism evidence="18">
    <name type="scientific">Haliotis discus hannai</name>
    <name type="common">Japanese abalone</name>
    <dbReference type="NCBI Taxonomy" id="42344"/>
    <lineage>
        <taxon>Eukaryota</taxon>
        <taxon>Metazoa</taxon>
        <taxon>Spiralia</taxon>
        <taxon>Lophotrochozoa</taxon>
        <taxon>Mollusca</taxon>
        <taxon>Gastropoda</taxon>
        <taxon>Vetigastropoda</taxon>
        <taxon>Lepetellida</taxon>
        <taxon>Haliotoidea</taxon>
        <taxon>Haliotidae</taxon>
        <taxon>Haliotis</taxon>
    </lineage>
</organism>
<feature type="transmembrane region" description="Helical" evidence="17">
    <location>
        <begin position="588"/>
        <end position="609"/>
    </location>
</feature>
<evidence type="ECO:0000313" key="18">
    <source>
        <dbReference type="EMBL" id="QCF59162.1"/>
    </source>
</evidence>
<dbReference type="Pfam" id="PF00209">
    <property type="entry name" value="SNF"/>
    <property type="match status" value="1"/>
</dbReference>
<feature type="transmembrane region" description="Helical" evidence="17">
    <location>
        <begin position="547"/>
        <end position="568"/>
    </location>
</feature>
<feature type="region of interest" description="Disordered" evidence="16">
    <location>
        <begin position="1"/>
        <end position="21"/>
    </location>
</feature>
<dbReference type="PROSITE" id="PS00754">
    <property type="entry name" value="NA_NEUROTRAN_SYMP_2"/>
    <property type="match status" value="1"/>
</dbReference>